<evidence type="ECO:0000313" key="2">
    <source>
        <dbReference type="EMBL" id="MEK8045056.1"/>
    </source>
</evidence>
<dbReference type="RefSeq" id="WP_341397206.1">
    <property type="nucleotide sequence ID" value="NZ_JBBUTI010000001.1"/>
</dbReference>
<evidence type="ECO:0000313" key="3">
    <source>
        <dbReference type="Proteomes" id="UP001379945"/>
    </source>
</evidence>
<gene>
    <name evidence="2" type="ORF">AACH00_01700</name>
</gene>
<name>A0ABU9BZP4_9BURK</name>
<evidence type="ECO:0000256" key="1">
    <source>
        <dbReference type="SAM" id="Phobius"/>
    </source>
</evidence>
<reference evidence="2 3" key="1">
    <citation type="submission" date="2024-04" db="EMBL/GenBank/DDBJ databases">
        <title>Novel species of the genus Ideonella isolated from streams.</title>
        <authorList>
            <person name="Lu H."/>
        </authorList>
    </citation>
    <scope>NUCLEOTIDE SEQUENCE [LARGE SCALE GENOMIC DNA]</scope>
    <source>
        <strain evidence="2 3">LYT19W</strain>
    </source>
</reference>
<keyword evidence="1" id="KW-1133">Transmembrane helix</keyword>
<dbReference type="Proteomes" id="UP001379945">
    <property type="component" value="Unassembled WGS sequence"/>
</dbReference>
<keyword evidence="3" id="KW-1185">Reference proteome</keyword>
<dbReference type="InterPro" id="IPR032314">
    <property type="entry name" value="DUF4845"/>
</dbReference>
<dbReference type="Pfam" id="PF16137">
    <property type="entry name" value="DUF4845"/>
    <property type="match status" value="1"/>
</dbReference>
<sequence>MIVRSPAHHAQRGLSMFGLLFTAVAVAFAALMIMRIFPTVNEYLTVQKSIDKIMAENPSSVPEIRRAFDRQRDVEYAITTLNGSDLEIEAVGDKFRVRFAYEKEVDLFPPVYLLIKYRGGSR</sequence>
<accession>A0ABU9BZP4</accession>
<keyword evidence="1" id="KW-0472">Membrane</keyword>
<protein>
    <submittedName>
        <fullName evidence="2">DUF4845 domain-containing protein</fullName>
    </submittedName>
</protein>
<dbReference type="EMBL" id="JBBUTI010000001">
    <property type="protein sequence ID" value="MEK8045056.1"/>
    <property type="molecule type" value="Genomic_DNA"/>
</dbReference>
<organism evidence="2 3">
    <name type="scientific">Ideonella margarita</name>
    <dbReference type="NCBI Taxonomy" id="2984191"/>
    <lineage>
        <taxon>Bacteria</taxon>
        <taxon>Pseudomonadati</taxon>
        <taxon>Pseudomonadota</taxon>
        <taxon>Betaproteobacteria</taxon>
        <taxon>Burkholderiales</taxon>
        <taxon>Sphaerotilaceae</taxon>
        <taxon>Ideonella</taxon>
    </lineage>
</organism>
<feature type="transmembrane region" description="Helical" evidence="1">
    <location>
        <begin position="12"/>
        <end position="37"/>
    </location>
</feature>
<keyword evidence="1" id="KW-0812">Transmembrane</keyword>
<comment type="caution">
    <text evidence="2">The sequence shown here is derived from an EMBL/GenBank/DDBJ whole genome shotgun (WGS) entry which is preliminary data.</text>
</comment>
<proteinExistence type="predicted"/>